<evidence type="ECO:0000313" key="1">
    <source>
        <dbReference type="EMBL" id="CAG8823672.1"/>
    </source>
</evidence>
<organism evidence="1 2">
    <name type="scientific">Racocetra persica</name>
    <dbReference type="NCBI Taxonomy" id="160502"/>
    <lineage>
        <taxon>Eukaryota</taxon>
        <taxon>Fungi</taxon>
        <taxon>Fungi incertae sedis</taxon>
        <taxon>Mucoromycota</taxon>
        <taxon>Glomeromycotina</taxon>
        <taxon>Glomeromycetes</taxon>
        <taxon>Diversisporales</taxon>
        <taxon>Gigasporaceae</taxon>
        <taxon>Racocetra</taxon>
    </lineage>
</organism>
<name>A0ACA9S284_9GLOM</name>
<dbReference type="Proteomes" id="UP000789920">
    <property type="component" value="Unassembled WGS sequence"/>
</dbReference>
<dbReference type="EMBL" id="CAJVQC010087851">
    <property type="protein sequence ID" value="CAG8823672.1"/>
    <property type="molecule type" value="Genomic_DNA"/>
</dbReference>
<proteinExistence type="predicted"/>
<accession>A0ACA9S284</accession>
<feature type="non-terminal residue" evidence="1">
    <location>
        <position position="1"/>
    </location>
</feature>
<reference evidence="1" key="1">
    <citation type="submission" date="2021-06" db="EMBL/GenBank/DDBJ databases">
        <authorList>
            <person name="Kallberg Y."/>
            <person name="Tangrot J."/>
            <person name="Rosling A."/>
        </authorList>
    </citation>
    <scope>NUCLEOTIDE SEQUENCE</scope>
    <source>
        <strain evidence="1">MA461A</strain>
    </source>
</reference>
<gene>
    <name evidence="1" type="ORF">RPERSI_LOCUS26071</name>
</gene>
<comment type="caution">
    <text evidence="1">The sequence shown here is derived from an EMBL/GenBank/DDBJ whole genome shotgun (WGS) entry which is preliminary data.</text>
</comment>
<protein>
    <submittedName>
        <fullName evidence="1">35203_t:CDS:1</fullName>
    </submittedName>
</protein>
<keyword evidence="2" id="KW-1185">Reference proteome</keyword>
<evidence type="ECO:0000313" key="2">
    <source>
        <dbReference type="Proteomes" id="UP000789920"/>
    </source>
</evidence>
<sequence>NQVKERKKYEPKEYSVIGEIEDIKEKRTYPDDRKEYKPRDPYFYQVFLKNQNPAQYRVISVWKSSLEGDKEWPAEKIWNERENYKKRMTRKILLEKATDKEILEESLRRRKIEFSQTSHGGIKIEGPQELSAEEINK</sequence>